<feature type="compositionally biased region" description="Basic and acidic residues" evidence="1">
    <location>
        <begin position="40"/>
        <end position="54"/>
    </location>
</feature>
<name>A0A6J7FMT1_9ZZZZ</name>
<protein>
    <submittedName>
        <fullName evidence="2">Unannotated protein</fullName>
    </submittedName>
</protein>
<dbReference type="AlphaFoldDB" id="A0A6J7FMT1"/>
<accession>A0A6J7FMT1</accession>
<reference evidence="2" key="1">
    <citation type="submission" date="2020-05" db="EMBL/GenBank/DDBJ databases">
        <authorList>
            <person name="Chiriac C."/>
            <person name="Salcher M."/>
            <person name="Ghai R."/>
            <person name="Kavagutti S V."/>
        </authorList>
    </citation>
    <scope>NUCLEOTIDE SEQUENCE</scope>
</reference>
<proteinExistence type="predicted"/>
<feature type="region of interest" description="Disordered" evidence="1">
    <location>
        <begin position="93"/>
        <end position="116"/>
    </location>
</feature>
<dbReference type="EMBL" id="CAFBMB010000034">
    <property type="protein sequence ID" value="CAB4894984.1"/>
    <property type="molecule type" value="Genomic_DNA"/>
</dbReference>
<evidence type="ECO:0000313" key="2">
    <source>
        <dbReference type="EMBL" id="CAB4894984.1"/>
    </source>
</evidence>
<feature type="region of interest" description="Disordered" evidence="1">
    <location>
        <begin position="34"/>
        <end position="77"/>
    </location>
</feature>
<evidence type="ECO:0000256" key="1">
    <source>
        <dbReference type="SAM" id="MobiDB-lite"/>
    </source>
</evidence>
<gene>
    <name evidence="2" type="ORF">UFOPK3516_00639</name>
</gene>
<sequence length="116" mass="12948">MQDSLCFAPVEDGLLDVGQYFGTRSLANQQRFRLNAKNNGHRDEQCTDQDRPDRIPQGVPSNHGEPDANEGKDQANQCRDVFEQYDGQFRSFRATHEGNPRGSAAKGVRLFHGGAQ</sequence>
<organism evidence="2">
    <name type="scientific">freshwater metagenome</name>
    <dbReference type="NCBI Taxonomy" id="449393"/>
    <lineage>
        <taxon>unclassified sequences</taxon>
        <taxon>metagenomes</taxon>
        <taxon>ecological metagenomes</taxon>
    </lineage>
</organism>
<feature type="compositionally biased region" description="Basic and acidic residues" evidence="1">
    <location>
        <begin position="64"/>
        <end position="73"/>
    </location>
</feature>